<accession>A0A1H4Q2A6</accession>
<organism evidence="1 2">
    <name type="scientific">Pseudomonas anguilliseptica</name>
    <dbReference type="NCBI Taxonomy" id="53406"/>
    <lineage>
        <taxon>Bacteria</taxon>
        <taxon>Pseudomonadati</taxon>
        <taxon>Pseudomonadota</taxon>
        <taxon>Gammaproteobacteria</taxon>
        <taxon>Pseudomonadales</taxon>
        <taxon>Pseudomonadaceae</taxon>
        <taxon>Pseudomonas</taxon>
    </lineage>
</organism>
<name>A0A1H4Q2A6_PSEAG</name>
<dbReference type="Proteomes" id="UP000242849">
    <property type="component" value="Unassembled WGS sequence"/>
</dbReference>
<evidence type="ECO:0000313" key="1">
    <source>
        <dbReference type="EMBL" id="SEC13552.1"/>
    </source>
</evidence>
<evidence type="ECO:0000313" key="2">
    <source>
        <dbReference type="Proteomes" id="UP000242849"/>
    </source>
</evidence>
<reference evidence="2" key="1">
    <citation type="submission" date="2016-10" db="EMBL/GenBank/DDBJ databases">
        <authorList>
            <person name="Varghese N."/>
            <person name="Submissions S."/>
        </authorList>
    </citation>
    <scope>NUCLEOTIDE SEQUENCE [LARGE SCALE GENOMIC DNA]</scope>
    <source>
        <strain evidence="2">DSM 12111</strain>
    </source>
</reference>
<dbReference type="EMBL" id="FNSC01000001">
    <property type="protein sequence ID" value="SEC13552.1"/>
    <property type="molecule type" value="Genomic_DNA"/>
</dbReference>
<sequence>MSKVMDILKAKHKPTEYAAEQEAADKKFAETLAFVEGVKAGLEQVEKSKTKPLFVSDDSAKGFKPANK</sequence>
<proteinExistence type="predicted"/>
<dbReference type="RefSeq" id="WP_090375985.1">
    <property type="nucleotide sequence ID" value="NZ_CP156749.1"/>
</dbReference>
<protein>
    <submittedName>
        <fullName evidence="1">Uncharacterized protein</fullName>
    </submittedName>
</protein>
<gene>
    <name evidence="1" type="ORF">SAMN05421553_0383</name>
</gene>
<dbReference type="STRING" id="53406.SAMN05421553_0383"/>
<keyword evidence="2" id="KW-1185">Reference proteome</keyword>
<dbReference type="AlphaFoldDB" id="A0A1H4Q2A6"/>